<evidence type="ECO:0000256" key="1">
    <source>
        <dbReference type="SAM" id="Phobius"/>
    </source>
</evidence>
<evidence type="ECO:0000313" key="4">
    <source>
        <dbReference type="EMBL" id="KAJ4248493.1"/>
    </source>
</evidence>
<protein>
    <recommendedName>
        <fullName evidence="3">DUF7136 domain-containing protein</fullName>
    </recommendedName>
</protein>
<dbReference type="Proteomes" id="UP001152049">
    <property type="component" value="Unassembled WGS sequence"/>
</dbReference>
<dbReference type="AlphaFoldDB" id="A0A9W8RNJ0"/>
<evidence type="ECO:0000259" key="3">
    <source>
        <dbReference type="Pfam" id="PF23584"/>
    </source>
</evidence>
<organism evidence="4 5">
    <name type="scientific">Fusarium torreyae</name>
    <dbReference type="NCBI Taxonomy" id="1237075"/>
    <lineage>
        <taxon>Eukaryota</taxon>
        <taxon>Fungi</taxon>
        <taxon>Dikarya</taxon>
        <taxon>Ascomycota</taxon>
        <taxon>Pezizomycotina</taxon>
        <taxon>Sordariomycetes</taxon>
        <taxon>Hypocreomycetidae</taxon>
        <taxon>Hypocreales</taxon>
        <taxon>Nectriaceae</taxon>
        <taxon>Fusarium</taxon>
    </lineage>
</organism>
<keyword evidence="1" id="KW-0812">Transmembrane</keyword>
<feature type="signal peptide" evidence="2">
    <location>
        <begin position="1"/>
        <end position="22"/>
    </location>
</feature>
<keyword evidence="5" id="KW-1185">Reference proteome</keyword>
<feature type="transmembrane region" description="Helical" evidence="1">
    <location>
        <begin position="262"/>
        <end position="284"/>
    </location>
</feature>
<dbReference type="EMBL" id="JAOQAZ010000036">
    <property type="protein sequence ID" value="KAJ4248493.1"/>
    <property type="molecule type" value="Genomic_DNA"/>
</dbReference>
<reference evidence="4" key="1">
    <citation type="submission" date="2022-09" db="EMBL/GenBank/DDBJ databases">
        <title>Fusarium specimens isolated from Avocado Roots.</title>
        <authorList>
            <person name="Stajich J."/>
            <person name="Roper C."/>
            <person name="Heimlech-Rivalta G."/>
        </authorList>
    </citation>
    <scope>NUCLEOTIDE SEQUENCE</scope>
    <source>
        <strain evidence="4">CF00136</strain>
    </source>
</reference>
<dbReference type="OrthoDB" id="4490227at2759"/>
<keyword evidence="1" id="KW-1133">Transmembrane helix</keyword>
<keyword evidence="2" id="KW-0732">Signal</keyword>
<name>A0A9W8RNJ0_9HYPO</name>
<evidence type="ECO:0000313" key="5">
    <source>
        <dbReference type="Proteomes" id="UP001152049"/>
    </source>
</evidence>
<sequence>MHYPPLHPILLACWFVLSYAGAAEEQNDATGLMKVDLVFPRNETYNPSPLMPIIFSYRNPGLAPSLKLKIIYEVWNYTNSSGESIGGKEEVPLLNSSSDPYFQHTAFIYPFNTEGIWLLAVHFRFVNCFEETGLGSYPEITVGVNSTDFSVIFTTKGPSKQIDLVAATSSQNCSNPAGITININDTVKTPSSKYGSEYGREFCPVVSSPPIEASSCDVTIGAAAASSISASMTTWACGLPSHNPPEKVPDQVDCPSQEEESAALRIVVGGIASLVFMLGALGYVL</sequence>
<comment type="caution">
    <text evidence="4">The sequence shown here is derived from an EMBL/GenBank/DDBJ whole genome shotgun (WGS) entry which is preliminary data.</text>
</comment>
<gene>
    <name evidence="4" type="ORF">NW762_012831</name>
</gene>
<feature type="chain" id="PRO_5040872408" description="DUF7136 domain-containing protein" evidence="2">
    <location>
        <begin position="23"/>
        <end position="285"/>
    </location>
</feature>
<dbReference type="InterPro" id="IPR055560">
    <property type="entry name" value="DUF7136"/>
</dbReference>
<evidence type="ECO:0000256" key="2">
    <source>
        <dbReference type="SAM" id="SignalP"/>
    </source>
</evidence>
<keyword evidence="1" id="KW-0472">Membrane</keyword>
<dbReference type="Pfam" id="PF23584">
    <property type="entry name" value="DUF7136"/>
    <property type="match status" value="1"/>
</dbReference>
<proteinExistence type="predicted"/>
<accession>A0A9W8RNJ0</accession>
<feature type="domain" description="DUF7136" evidence="3">
    <location>
        <begin position="29"/>
        <end position="241"/>
    </location>
</feature>